<accession>A0ABV6C6B5</accession>
<sequence>PHLIINPQSKMERFKHGLKPVIRRAISTMRCQSFEELVEGAREFEKENLNFIMSRVNQDKKRKVDFPQPRRFVHADKKVNFPQCPKC</sequence>
<proteinExistence type="predicted"/>
<evidence type="ECO:0008006" key="3">
    <source>
        <dbReference type="Google" id="ProtNLM"/>
    </source>
</evidence>
<feature type="non-terminal residue" evidence="1">
    <location>
        <position position="1"/>
    </location>
</feature>
<organism evidence="1 2">
    <name type="scientific">Aciditerrimonas ferrireducens</name>
    <dbReference type="NCBI Taxonomy" id="667306"/>
    <lineage>
        <taxon>Bacteria</taxon>
        <taxon>Bacillati</taxon>
        <taxon>Actinomycetota</taxon>
        <taxon>Acidimicrobiia</taxon>
        <taxon>Acidimicrobiales</taxon>
        <taxon>Acidimicrobiaceae</taxon>
        <taxon>Aciditerrimonas</taxon>
    </lineage>
</organism>
<gene>
    <name evidence="1" type="ORF">ACFFRE_13860</name>
</gene>
<name>A0ABV6C6B5_9ACTN</name>
<comment type="caution">
    <text evidence="1">The sequence shown here is derived from an EMBL/GenBank/DDBJ whole genome shotgun (WGS) entry which is preliminary data.</text>
</comment>
<protein>
    <recommendedName>
        <fullName evidence="3">Transposase</fullName>
    </recommendedName>
</protein>
<dbReference type="Proteomes" id="UP001589788">
    <property type="component" value="Unassembled WGS sequence"/>
</dbReference>
<dbReference type="EMBL" id="JBHLYQ010000354">
    <property type="protein sequence ID" value="MFC0083213.1"/>
    <property type="molecule type" value="Genomic_DNA"/>
</dbReference>
<evidence type="ECO:0000313" key="1">
    <source>
        <dbReference type="EMBL" id="MFC0083213.1"/>
    </source>
</evidence>
<dbReference type="RefSeq" id="WP_377790964.1">
    <property type="nucleotide sequence ID" value="NZ_JBHLYQ010000354.1"/>
</dbReference>
<keyword evidence="2" id="KW-1185">Reference proteome</keyword>
<evidence type="ECO:0000313" key="2">
    <source>
        <dbReference type="Proteomes" id="UP001589788"/>
    </source>
</evidence>
<reference evidence="1 2" key="1">
    <citation type="submission" date="2024-09" db="EMBL/GenBank/DDBJ databases">
        <authorList>
            <person name="Sun Q."/>
            <person name="Mori K."/>
        </authorList>
    </citation>
    <scope>NUCLEOTIDE SEQUENCE [LARGE SCALE GENOMIC DNA]</scope>
    <source>
        <strain evidence="1 2">JCM 15389</strain>
    </source>
</reference>